<dbReference type="InterPro" id="IPR037666">
    <property type="entry name" value="CCDC43"/>
</dbReference>
<evidence type="ECO:0000256" key="4">
    <source>
        <dbReference type="SAM" id="MobiDB-lite"/>
    </source>
</evidence>
<feature type="compositionally biased region" description="Basic residues" evidence="4">
    <location>
        <begin position="155"/>
        <end position="167"/>
    </location>
</feature>
<sequence>MASQFNEWLSHRLQAIGLDGEVMANYIIAALEQESDDKYECVLEILTDFTEQSMDELAKEIVDKWTESPSDDARLVSNCIDIYAIQNATLTLRNDDDDLSDNMISDFHPNTNTAAVAVEERHKREEQKASHAARVERDKINRQKEKQKVADRKEREKKRTQKRERRR</sequence>
<proteinExistence type="inferred from homology"/>
<accession>B3S4B3</accession>
<gene>
    <name evidence="6" type="ORF">TRIADDRAFT_59022</name>
</gene>
<dbReference type="Proteomes" id="UP000009022">
    <property type="component" value="Unassembled WGS sequence"/>
</dbReference>
<dbReference type="STRING" id="10228.B3S4B3"/>
<evidence type="ECO:0000256" key="1">
    <source>
        <dbReference type="ARBA" id="ARBA00005305"/>
    </source>
</evidence>
<dbReference type="HOGENOM" id="CLU_1596631_0_0_1"/>
<dbReference type="OMA" id="IAQYSHI"/>
<feature type="region of interest" description="Disordered" evidence="4">
    <location>
        <begin position="121"/>
        <end position="167"/>
    </location>
</feature>
<dbReference type="EMBL" id="DS985249">
    <property type="protein sequence ID" value="EDV22431.1"/>
    <property type="molecule type" value="Genomic_DNA"/>
</dbReference>
<evidence type="ECO:0000256" key="2">
    <source>
        <dbReference type="ARBA" id="ARBA00016648"/>
    </source>
</evidence>
<dbReference type="PANTHER" id="PTHR31684:SF2">
    <property type="entry name" value="COILED-COIL DOMAIN-CONTAINING PROTEIN 43"/>
    <property type="match status" value="1"/>
</dbReference>
<dbReference type="OrthoDB" id="2187466at2759"/>
<dbReference type="CTD" id="6756188"/>
<dbReference type="RefSeq" id="XP_002114975.1">
    <property type="nucleotide sequence ID" value="XM_002114939.1"/>
</dbReference>
<evidence type="ECO:0000256" key="3">
    <source>
        <dbReference type="ARBA" id="ARBA00023054"/>
    </source>
</evidence>
<evidence type="ECO:0000313" key="6">
    <source>
        <dbReference type="EMBL" id="EDV22431.1"/>
    </source>
</evidence>
<dbReference type="InterPro" id="IPR058771">
    <property type="entry name" value="PWI_CCDC43"/>
</dbReference>
<keyword evidence="3" id="KW-0175">Coiled coil</keyword>
<feature type="compositionally biased region" description="Basic and acidic residues" evidence="4">
    <location>
        <begin position="121"/>
        <end position="154"/>
    </location>
</feature>
<keyword evidence="7" id="KW-1185">Reference proteome</keyword>
<dbReference type="Pfam" id="PF26091">
    <property type="entry name" value="PWI_CCDC43"/>
    <property type="match status" value="1"/>
</dbReference>
<dbReference type="AlphaFoldDB" id="B3S4B3"/>
<reference evidence="6 7" key="1">
    <citation type="journal article" date="2008" name="Nature">
        <title>The Trichoplax genome and the nature of placozoans.</title>
        <authorList>
            <person name="Srivastava M."/>
            <person name="Begovic E."/>
            <person name="Chapman J."/>
            <person name="Putnam N.H."/>
            <person name="Hellsten U."/>
            <person name="Kawashima T."/>
            <person name="Kuo A."/>
            <person name="Mitros T."/>
            <person name="Salamov A."/>
            <person name="Carpenter M.L."/>
            <person name="Signorovitch A.Y."/>
            <person name="Moreno M.A."/>
            <person name="Kamm K."/>
            <person name="Grimwood J."/>
            <person name="Schmutz J."/>
            <person name="Shapiro H."/>
            <person name="Grigoriev I.V."/>
            <person name="Buss L.W."/>
            <person name="Schierwater B."/>
            <person name="Dellaporta S.L."/>
            <person name="Rokhsar D.S."/>
        </authorList>
    </citation>
    <scope>NUCLEOTIDE SEQUENCE [LARGE SCALE GENOMIC DNA]</scope>
    <source>
        <strain evidence="6 7">Grell-BS-1999</strain>
    </source>
</reference>
<dbReference type="GeneID" id="6756188"/>
<name>B3S4B3_TRIAD</name>
<comment type="similarity">
    <text evidence="1">Belongs to the CCDC43 family.</text>
</comment>
<organism evidence="6 7">
    <name type="scientific">Trichoplax adhaerens</name>
    <name type="common">Trichoplax reptans</name>
    <dbReference type="NCBI Taxonomy" id="10228"/>
    <lineage>
        <taxon>Eukaryota</taxon>
        <taxon>Metazoa</taxon>
        <taxon>Placozoa</taxon>
        <taxon>Uniplacotomia</taxon>
        <taxon>Trichoplacea</taxon>
        <taxon>Trichoplacidae</taxon>
        <taxon>Trichoplax</taxon>
    </lineage>
</organism>
<evidence type="ECO:0000259" key="5">
    <source>
        <dbReference type="Pfam" id="PF26091"/>
    </source>
</evidence>
<feature type="domain" description="CCDC43 PWI-like" evidence="5">
    <location>
        <begin position="3"/>
        <end position="69"/>
    </location>
</feature>
<evidence type="ECO:0000313" key="7">
    <source>
        <dbReference type="Proteomes" id="UP000009022"/>
    </source>
</evidence>
<dbReference type="PANTHER" id="PTHR31684">
    <property type="entry name" value="COILED-COIL DOMAIN-CONTAINING PROTEIN 43"/>
    <property type="match status" value="1"/>
</dbReference>
<dbReference type="KEGG" id="tad:TRIADDRAFT_59022"/>
<protein>
    <recommendedName>
        <fullName evidence="2">Coiled-coil domain-containing protein 43</fullName>
    </recommendedName>
</protein>
<dbReference type="InParanoid" id="B3S4B3"/>
<dbReference type="PhylomeDB" id="B3S4B3"/>